<dbReference type="Proteomes" id="UP001370348">
    <property type="component" value="Chromosome"/>
</dbReference>
<reference evidence="2 3" key="1">
    <citation type="submission" date="2021-12" db="EMBL/GenBank/DDBJ databases">
        <title>Discovery of the Pendulisporaceae a myxobacterial family with distinct sporulation behavior and unique specialized metabolism.</title>
        <authorList>
            <person name="Garcia R."/>
            <person name="Popoff A."/>
            <person name="Bader C.D."/>
            <person name="Loehr J."/>
            <person name="Walesch S."/>
            <person name="Walt C."/>
            <person name="Boldt J."/>
            <person name="Bunk B."/>
            <person name="Haeckl F.J.F.P.J."/>
            <person name="Gunesch A.P."/>
            <person name="Birkelbach J."/>
            <person name="Nuebel U."/>
            <person name="Pietschmann T."/>
            <person name="Bach T."/>
            <person name="Mueller R."/>
        </authorList>
    </citation>
    <scope>NUCLEOTIDE SEQUENCE [LARGE SCALE GENOMIC DNA]</scope>
    <source>
        <strain evidence="2 3">MSr11954</strain>
    </source>
</reference>
<evidence type="ECO:0000259" key="1">
    <source>
        <dbReference type="Pfam" id="PF02627"/>
    </source>
</evidence>
<feature type="domain" description="Carboxymuconolactone decarboxylase-like" evidence="1">
    <location>
        <begin position="56"/>
        <end position="111"/>
    </location>
</feature>
<organism evidence="2 3">
    <name type="scientific">Pendulispora albinea</name>
    <dbReference type="NCBI Taxonomy" id="2741071"/>
    <lineage>
        <taxon>Bacteria</taxon>
        <taxon>Pseudomonadati</taxon>
        <taxon>Myxococcota</taxon>
        <taxon>Myxococcia</taxon>
        <taxon>Myxococcales</taxon>
        <taxon>Sorangiineae</taxon>
        <taxon>Pendulisporaceae</taxon>
        <taxon>Pendulispora</taxon>
    </lineage>
</organism>
<evidence type="ECO:0000313" key="2">
    <source>
        <dbReference type="EMBL" id="WXB11821.1"/>
    </source>
</evidence>
<dbReference type="Pfam" id="PF02627">
    <property type="entry name" value="CMD"/>
    <property type="match status" value="1"/>
</dbReference>
<proteinExistence type="predicted"/>
<evidence type="ECO:0000313" key="3">
    <source>
        <dbReference type="Proteomes" id="UP001370348"/>
    </source>
</evidence>
<keyword evidence="3" id="KW-1185">Reference proteome</keyword>
<accession>A0ABZ2LPX6</accession>
<dbReference type="PANTHER" id="PTHR34846">
    <property type="entry name" value="4-CARBOXYMUCONOLACTONE DECARBOXYLASE FAMILY PROTEIN (AFU_ORTHOLOGUE AFUA_6G11590)"/>
    <property type="match status" value="1"/>
</dbReference>
<sequence length="192" mass="21308">MTTLEPSEEPRIQLAESPYSEAVALIMNRAAPALAEPLLLFRALAVNERVFARVMAGGLLDRGSISIREREIIIARTTFRCGAEYEWGVHVATYSSRAGFTPQQVRELCAKDPATTAFCGPERSLLLLCDELHDTASVSDGLWKELSSHYTARQLVEIVAVAGYYHLIAFVVNTFRLPNEYFGARFESEAPP</sequence>
<dbReference type="InterPro" id="IPR029032">
    <property type="entry name" value="AhpD-like"/>
</dbReference>
<gene>
    <name evidence="2" type="ORF">LZC94_28670</name>
</gene>
<protein>
    <submittedName>
        <fullName evidence="2">Carboxymuconolactone decarboxylase family protein</fullName>
    </submittedName>
</protein>
<dbReference type="EMBL" id="CP089984">
    <property type="protein sequence ID" value="WXB11821.1"/>
    <property type="molecule type" value="Genomic_DNA"/>
</dbReference>
<dbReference type="InterPro" id="IPR003779">
    <property type="entry name" value="CMD-like"/>
</dbReference>
<dbReference type="Gene3D" id="1.20.1290.10">
    <property type="entry name" value="AhpD-like"/>
    <property type="match status" value="1"/>
</dbReference>
<dbReference type="PANTHER" id="PTHR34846:SF5">
    <property type="entry name" value="CARBOXYMUCONOLACTONE DECARBOXYLASE-LIKE DOMAIN-CONTAINING PROTEIN"/>
    <property type="match status" value="1"/>
</dbReference>
<dbReference type="RefSeq" id="WP_394821439.1">
    <property type="nucleotide sequence ID" value="NZ_CP089984.1"/>
</dbReference>
<name>A0ABZ2LPX6_9BACT</name>
<dbReference type="SUPFAM" id="SSF69118">
    <property type="entry name" value="AhpD-like"/>
    <property type="match status" value="1"/>
</dbReference>